<feature type="non-terminal residue" evidence="1">
    <location>
        <position position="105"/>
    </location>
</feature>
<feature type="non-terminal residue" evidence="1">
    <location>
        <position position="1"/>
    </location>
</feature>
<sequence length="105" mass="11921">VNKSRFHRNEERRRGDILIQPLPVVSKEEGEGSVQHGRSFKTALVHSHGVQEVTEGEGLKAEEVLQVEVDRVVYKELEKSYVGVLAIDVEVRRIKTTLYMEGLAH</sequence>
<reference evidence="1 2" key="1">
    <citation type="journal article" date="2018" name="Front. Plant Sci.">
        <title>Red Clover (Trifolium pratense) and Zigzag Clover (T. medium) - A Picture of Genomic Similarities and Differences.</title>
        <authorList>
            <person name="Dluhosova J."/>
            <person name="Istvanek J."/>
            <person name="Nedelnik J."/>
            <person name="Repkova J."/>
        </authorList>
    </citation>
    <scope>NUCLEOTIDE SEQUENCE [LARGE SCALE GENOMIC DNA]</scope>
    <source>
        <strain evidence="2">cv. 10/8</strain>
        <tissue evidence="1">Leaf</tissue>
    </source>
</reference>
<dbReference type="AlphaFoldDB" id="A0A392SEX9"/>
<comment type="caution">
    <text evidence="1">The sequence shown here is derived from an EMBL/GenBank/DDBJ whole genome shotgun (WGS) entry which is preliminary data.</text>
</comment>
<accession>A0A392SEX9</accession>
<protein>
    <submittedName>
        <fullName evidence="1">Uncharacterized protein</fullName>
    </submittedName>
</protein>
<proteinExistence type="predicted"/>
<dbReference type="Proteomes" id="UP000265520">
    <property type="component" value="Unassembled WGS sequence"/>
</dbReference>
<evidence type="ECO:0000313" key="1">
    <source>
        <dbReference type="EMBL" id="MCI47002.1"/>
    </source>
</evidence>
<keyword evidence="2" id="KW-1185">Reference proteome</keyword>
<name>A0A392SEX9_9FABA</name>
<evidence type="ECO:0000313" key="2">
    <source>
        <dbReference type="Proteomes" id="UP000265520"/>
    </source>
</evidence>
<dbReference type="EMBL" id="LXQA010365961">
    <property type="protein sequence ID" value="MCI47002.1"/>
    <property type="molecule type" value="Genomic_DNA"/>
</dbReference>
<organism evidence="1 2">
    <name type="scientific">Trifolium medium</name>
    <dbReference type="NCBI Taxonomy" id="97028"/>
    <lineage>
        <taxon>Eukaryota</taxon>
        <taxon>Viridiplantae</taxon>
        <taxon>Streptophyta</taxon>
        <taxon>Embryophyta</taxon>
        <taxon>Tracheophyta</taxon>
        <taxon>Spermatophyta</taxon>
        <taxon>Magnoliopsida</taxon>
        <taxon>eudicotyledons</taxon>
        <taxon>Gunneridae</taxon>
        <taxon>Pentapetalae</taxon>
        <taxon>rosids</taxon>
        <taxon>fabids</taxon>
        <taxon>Fabales</taxon>
        <taxon>Fabaceae</taxon>
        <taxon>Papilionoideae</taxon>
        <taxon>50 kb inversion clade</taxon>
        <taxon>NPAAA clade</taxon>
        <taxon>Hologalegina</taxon>
        <taxon>IRL clade</taxon>
        <taxon>Trifolieae</taxon>
        <taxon>Trifolium</taxon>
    </lineage>
</organism>